<dbReference type="GO" id="GO:0140359">
    <property type="term" value="F:ABC-type transporter activity"/>
    <property type="evidence" value="ECO:0007669"/>
    <property type="project" value="InterPro"/>
</dbReference>
<feature type="domain" description="ABC transmembrane type-1" evidence="13">
    <location>
        <begin position="1075"/>
        <end position="1325"/>
    </location>
</feature>
<evidence type="ECO:0000256" key="4">
    <source>
        <dbReference type="ARBA" id="ARBA00022737"/>
    </source>
</evidence>
<dbReference type="PROSITE" id="PS50929">
    <property type="entry name" value="ABC_TM1F"/>
    <property type="match status" value="2"/>
</dbReference>
<feature type="transmembrane region" description="Helical" evidence="11">
    <location>
        <begin position="121"/>
        <end position="140"/>
    </location>
</feature>
<feature type="domain" description="ABC transporter" evidence="12">
    <location>
        <begin position="1392"/>
        <end position="1629"/>
    </location>
</feature>
<feature type="domain" description="ABC transporter" evidence="12">
    <location>
        <begin position="785"/>
        <end position="1014"/>
    </location>
</feature>
<dbReference type="EMBL" id="KL197721">
    <property type="protein sequence ID" value="KDQ56808.1"/>
    <property type="molecule type" value="Genomic_DNA"/>
</dbReference>
<accession>A0A067PPS5</accession>
<feature type="transmembrane region" description="Helical" evidence="11">
    <location>
        <begin position="200"/>
        <end position="218"/>
    </location>
</feature>
<feature type="transmembrane region" description="Helical" evidence="11">
    <location>
        <begin position="1205"/>
        <end position="1229"/>
    </location>
</feature>
<evidence type="ECO:0000256" key="2">
    <source>
        <dbReference type="ARBA" id="ARBA00022448"/>
    </source>
</evidence>
<feature type="transmembrane region" description="Helical" evidence="11">
    <location>
        <begin position="1249"/>
        <end position="1268"/>
    </location>
</feature>
<keyword evidence="4" id="KW-0677">Repeat</keyword>
<dbReference type="OrthoDB" id="6500128at2759"/>
<dbReference type="Pfam" id="PF00664">
    <property type="entry name" value="ABC_membrane"/>
    <property type="match status" value="2"/>
</dbReference>
<feature type="transmembrane region" description="Helical" evidence="11">
    <location>
        <begin position="587"/>
        <end position="607"/>
    </location>
</feature>
<dbReference type="CDD" id="cd18596">
    <property type="entry name" value="ABC_6TM_VMR1_D1_like"/>
    <property type="match status" value="1"/>
</dbReference>
<dbReference type="GO" id="GO:0016020">
    <property type="term" value="C:membrane"/>
    <property type="evidence" value="ECO:0007669"/>
    <property type="project" value="UniProtKB-SubCell"/>
</dbReference>
<feature type="compositionally biased region" description="Basic and acidic residues" evidence="10">
    <location>
        <begin position="502"/>
        <end position="534"/>
    </location>
</feature>
<dbReference type="InterPro" id="IPR017871">
    <property type="entry name" value="ABC_transporter-like_CS"/>
</dbReference>
<evidence type="ECO:0000256" key="8">
    <source>
        <dbReference type="ARBA" id="ARBA00023136"/>
    </source>
</evidence>
<dbReference type="HOGENOM" id="CLU_000604_27_6_1"/>
<keyword evidence="2" id="KW-0813">Transport</keyword>
<name>A0A067PPS5_9AGAM</name>
<evidence type="ECO:0000259" key="13">
    <source>
        <dbReference type="PROSITE" id="PS50929"/>
    </source>
</evidence>
<keyword evidence="8 11" id="KW-0472">Membrane</keyword>
<keyword evidence="15" id="KW-1185">Reference proteome</keyword>
<evidence type="ECO:0000256" key="7">
    <source>
        <dbReference type="ARBA" id="ARBA00022989"/>
    </source>
</evidence>
<keyword evidence="9" id="KW-0175">Coiled coil</keyword>
<evidence type="ECO:0000256" key="9">
    <source>
        <dbReference type="SAM" id="Coils"/>
    </source>
</evidence>
<dbReference type="SUPFAM" id="SSF52540">
    <property type="entry name" value="P-loop containing nucleoside triphosphate hydrolases"/>
    <property type="match status" value="2"/>
</dbReference>
<organism evidence="14 15">
    <name type="scientific">Jaapia argillacea MUCL 33604</name>
    <dbReference type="NCBI Taxonomy" id="933084"/>
    <lineage>
        <taxon>Eukaryota</taxon>
        <taxon>Fungi</taxon>
        <taxon>Dikarya</taxon>
        <taxon>Basidiomycota</taxon>
        <taxon>Agaricomycotina</taxon>
        <taxon>Agaricomycetes</taxon>
        <taxon>Agaricomycetidae</taxon>
        <taxon>Jaapiales</taxon>
        <taxon>Jaapiaceae</taxon>
        <taxon>Jaapia</taxon>
    </lineage>
</organism>
<dbReference type="PROSITE" id="PS50893">
    <property type="entry name" value="ABC_TRANSPORTER_2"/>
    <property type="match status" value="2"/>
</dbReference>
<feature type="region of interest" description="Disordered" evidence="10">
    <location>
        <begin position="446"/>
        <end position="539"/>
    </location>
</feature>
<keyword evidence="6" id="KW-0067">ATP-binding</keyword>
<keyword evidence="7 11" id="KW-1133">Transmembrane helix</keyword>
<keyword evidence="5" id="KW-0547">Nucleotide-binding</keyword>
<dbReference type="PANTHER" id="PTHR24223:SF356">
    <property type="entry name" value="ATP-BINDING CASSETTE TRANSPORTER ABC4"/>
    <property type="match status" value="1"/>
</dbReference>
<proteinExistence type="predicted"/>
<feature type="transmembrane region" description="Helical" evidence="11">
    <location>
        <begin position="238"/>
        <end position="258"/>
    </location>
</feature>
<comment type="subcellular location">
    <subcellularLocation>
        <location evidence="1">Membrane</location>
        <topology evidence="1">Multi-pass membrane protein</topology>
    </subcellularLocation>
</comment>
<evidence type="ECO:0000256" key="5">
    <source>
        <dbReference type="ARBA" id="ARBA00022741"/>
    </source>
</evidence>
<reference evidence="15" key="1">
    <citation type="journal article" date="2014" name="Proc. Natl. Acad. Sci. U.S.A.">
        <title>Extensive sampling of basidiomycete genomes demonstrates inadequacy of the white-rot/brown-rot paradigm for wood decay fungi.</title>
        <authorList>
            <person name="Riley R."/>
            <person name="Salamov A.A."/>
            <person name="Brown D.W."/>
            <person name="Nagy L.G."/>
            <person name="Floudas D."/>
            <person name="Held B.W."/>
            <person name="Levasseur A."/>
            <person name="Lombard V."/>
            <person name="Morin E."/>
            <person name="Otillar R."/>
            <person name="Lindquist E.A."/>
            <person name="Sun H."/>
            <person name="LaButti K.M."/>
            <person name="Schmutz J."/>
            <person name="Jabbour D."/>
            <person name="Luo H."/>
            <person name="Baker S.E."/>
            <person name="Pisabarro A.G."/>
            <person name="Walton J.D."/>
            <person name="Blanchette R.A."/>
            <person name="Henrissat B."/>
            <person name="Martin F."/>
            <person name="Cullen D."/>
            <person name="Hibbett D.S."/>
            <person name="Grigoriev I.V."/>
        </authorList>
    </citation>
    <scope>NUCLEOTIDE SEQUENCE [LARGE SCALE GENOMIC DNA]</scope>
    <source>
        <strain evidence="15">MUCL 33604</strain>
    </source>
</reference>
<dbReference type="InterPro" id="IPR011527">
    <property type="entry name" value="ABC1_TM_dom"/>
</dbReference>
<evidence type="ECO:0000256" key="1">
    <source>
        <dbReference type="ARBA" id="ARBA00004141"/>
    </source>
</evidence>
<dbReference type="InterPro" id="IPR036640">
    <property type="entry name" value="ABC1_TM_sf"/>
</dbReference>
<keyword evidence="3 11" id="KW-0812">Transmembrane</keyword>
<dbReference type="CDD" id="cd03250">
    <property type="entry name" value="ABCC_MRP_domain1"/>
    <property type="match status" value="1"/>
</dbReference>
<dbReference type="InterPro" id="IPR003439">
    <property type="entry name" value="ABC_transporter-like_ATP-bd"/>
</dbReference>
<dbReference type="Gene3D" id="1.20.1560.10">
    <property type="entry name" value="ABC transporter type 1, transmembrane domain"/>
    <property type="match status" value="2"/>
</dbReference>
<dbReference type="InterPro" id="IPR003593">
    <property type="entry name" value="AAA+_ATPase"/>
</dbReference>
<evidence type="ECO:0000313" key="15">
    <source>
        <dbReference type="Proteomes" id="UP000027265"/>
    </source>
</evidence>
<dbReference type="FunCoup" id="A0A067PPS5">
    <property type="interactions" value="35"/>
</dbReference>
<feature type="transmembrane region" description="Helical" evidence="11">
    <location>
        <begin position="1299"/>
        <end position="1320"/>
    </location>
</feature>
<evidence type="ECO:0000256" key="6">
    <source>
        <dbReference type="ARBA" id="ARBA00022840"/>
    </source>
</evidence>
<feature type="transmembrane region" description="Helical" evidence="11">
    <location>
        <begin position="391"/>
        <end position="413"/>
    </location>
</feature>
<dbReference type="CDD" id="cd18604">
    <property type="entry name" value="ABC_6TM_VMR1_D2_like"/>
    <property type="match status" value="1"/>
</dbReference>
<feature type="transmembrane region" description="Helical" evidence="11">
    <location>
        <begin position="44"/>
        <end position="65"/>
    </location>
</feature>
<feature type="transmembrane region" description="Helical" evidence="11">
    <location>
        <begin position="1114"/>
        <end position="1140"/>
    </location>
</feature>
<feature type="compositionally biased region" description="Polar residues" evidence="10">
    <location>
        <begin position="478"/>
        <end position="500"/>
    </location>
</feature>
<evidence type="ECO:0000313" key="14">
    <source>
        <dbReference type="EMBL" id="KDQ56808.1"/>
    </source>
</evidence>
<dbReference type="Proteomes" id="UP000027265">
    <property type="component" value="Unassembled WGS sequence"/>
</dbReference>
<feature type="compositionally biased region" description="Low complexity" evidence="10">
    <location>
        <begin position="446"/>
        <end position="460"/>
    </location>
</feature>
<dbReference type="PROSITE" id="PS00211">
    <property type="entry name" value="ABC_TRANSPORTER_1"/>
    <property type="match status" value="1"/>
</dbReference>
<dbReference type="GO" id="GO:0005524">
    <property type="term" value="F:ATP binding"/>
    <property type="evidence" value="ECO:0007669"/>
    <property type="project" value="UniProtKB-KW"/>
</dbReference>
<evidence type="ECO:0000256" key="10">
    <source>
        <dbReference type="SAM" id="MobiDB-lite"/>
    </source>
</evidence>
<feature type="transmembrane region" description="Helical" evidence="11">
    <location>
        <begin position="1072"/>
        <end position="1094"/>
    </location>
</feature>
<dbReference type="CDD" id="cd03244">
    <property type="entry name" value="ABCC_MRP_domain2"/>
    <property type="match status" value="1"/>
</dbReference>
<dbReference type="InterPro" id="IPR050173">
    <property type="entry name" value="ABC_transporter_C-like"/>
</dbReference>
<evidence type="ECO:0000256" key="3">
    <source>
        <dbReference type="ARBA" id="ARBA00022692"/>
    </source>
</evidence>
<protein>
    <submittedName>
        <fullName evidence="14">Uncharacterized protein</fullName>
    </submittedName>
</protein>
<feature type="transmembrane region" description="Helical" evidence="11">
    <location>
        <begin position="664"/>
        <end position="688"/>
    </location>
</feature>
<dbReference type="InParanoid" id="A0A067PPS5"/>
<feature type="domain" description="ABC transmembrane type-1" evidence="13">
    <location>
        <begin position="352"/>
        <end position="727"/>
    </location>
</feature>
<dbReference type="Gene3D" id="3.40.50.300">
    <property type="entry name" value="P-loop containing nucleotide triphosphate hydrolases"/>
    <property type="match status" value="2"/>
</dbReference>
<feature type="transmembrane region" description="Helical" evidence="11">
    <location>
        <begin position="346"/>
        <end position="371"/>
    </location>
</feature>
<dbReference type="FunFam" id="1.20.1560.10:FF:000013">
    <property type="entry name" value="ABC transporter C family member 2"/>
    <property type="match status" value="1"/>
</dbReference>
<feature type="transmembrane region" description="Helical" evidence="11">
    <location>
        <begin position="174"/>
        <end position="193"/>
    </location>
</feature>
<gene>
    <name evidence="14" type="ORF">JAAARDRAFT_36283</name>
</gene>
<dbReference type="FunFam" id="3.40.50.300:FF:000838">
    <property type="entry name" value="ABC multidrug transporter (Eurofung)"/>
    <property type="match status" value="1"/>
</dbReference>
<dbReference type="Pfam" id="PF00005">
    <property type="entry name" value="ABC_tran"/>
    <property type="match status" value="2"/>
</dbReference>
<evidence type="ECO:0000259" key="12">
    <source>
        <dbReference type="PROSITE" id="PS50893"/>
    </source>
</evidence>
<dbReference type="SUPFAM" id="SSF90123">
    <property type="entry name" value="ABC transporter transmembrane region"/>
    <property type="match status" value="2"/>
</dbReference>
<feature type="coiled-coil region" evidence="9">
    <location>
        <begin position="1005"/>
        <end position="1032"/>
    </location>
</feature>
<dbReference type="STRING" id="933084.A0A067PPS5"/>
<evidence type="ECO:0000256" key="11">
    <source>
        <dbReference type="SAM" id="Phobius"/>
    </source>
</evidence>
<feature type="transmembrane region" description="Helical" evidence="11">
    <location>
        <begin position="560"/>
        <end position="581"/>
    </location>
</feature>
<feature type="transmembrane region" description="Helical" evidence="11">
    <location>
        <begin position="1332"/>
        <end position="1351"/>
    </location>
</feature>
<dbReference type="GO" id="GO:0016887">
    <property type="term" value="F:ATP hydrolysis activity"/>
    <property type="evidence" value="ECO:0007669"/>
    <property type="project" value="InterPro"/>
</dbReference>
<dbReference type="SMART" id="SM00382">
    <property type="entry name" value="AAA"/>
    <property type="match status" value="2"/>
</dbReference>
<dbReference type="PANTHER" id="PTHR24223">
    <property type="entry name" value="ATP-BINDING CASSETTE SUB-FAMILY C"/>
    <property type="match status" value="1"/>
</dbReference>
<dbReference type="InterPro" id="IPR027417">
    <property type="entry name" value="P-loop_NTPase"/>
</dbReference>
<sequence length="1647" mass="181746">MWRGPLDSVLSTMWDASQIVLDEGNFGGFHVLSKSKGSIWLDSLAIPAYLACASALLLLSQAIFLSKPLKKLYARLRLTKAVSEEGSEQEPTIVDPQVGFFDELRAHIQSHGGAIIYGFKVARLVSVLALLGLSVATLILDENGDLGTLKKHGGEKRKSGKARSTFTRSEWLEFALSMTYVYIFILSMFSVCARAKVTRGINRHVVLLLLGIFGVYAYRDLWPLTTFTLSPMDSKEGWLLWTKIGVLSFVGIFIPLAIPRQYVPYDPKEPMETNPEQTASILSLALYSFLDPVVYTAYKVPHLKHEQLPALSDYDHAKNLVKRSFKHLDTFAGAKKQHLFWGLMKVFFWEYVALAALVIVKVIAGFASPVGINRLLYYLENNGEDAVVRPWVWIAWLFIGPLVGSLAIQWYIFITTGTLVRTEGIITQLVFEHALRIRMKAEVNPSDSTASAASSTPSTAVHTPDSASIAEVEHEPSPSGSGDDNTSTTARDPSVASTATAKGKDKQKGKEADKESIASSKSKKDKEKEKDDGGKGSNLVGKINNLVTTDLGNLVDGRDFLWLILMGPLQIIISLIFLYLILGWSVFVGLAVMILLFPLPAYIAQLMQNVQAQRMKRTDARVQTVTETMNVLRMIKLFGWESKTAEQVAEKREEELTWLWKRQVLALLNGNINYIIPVAHMIATYIVYTLVMKKQLSASIVFSSMAVFDILREQLFIVFFMIPQFIQAKVSLDRVNDFLHDTELLDQYSTPTDVTPFAVLDVEPDKRRQEAIGFSEAMFSWSNEINDGAVTPSKRTFRLRVEEELLFKPGCINLIIGPTGSGKTSLLMALLGEMHFIPSGPGSWFNLPRNGGVAYAAQESWVQNESIKDNILFGAPYDEERYQKVIYQCALTRDLTLFDAGDKTEVGEKGLTLSGGQKARITLARAVYSSAKILLLDDVLAALDVHTSKWIVDKCFRGDLIRGRTVILVTHNVALASPAASFVISLGSDGRILSQGSVSDALAKDQHLSAEVAQEKAEIDKAEEELDSAEPAAEGKKGDGKLVVAEEIAEGHVSWSAIKMYLIGMGGSWPTLFWIIFLGTIALCELANTIQTWFLGYWATQYRLHPADEVSVPYYLTVYVLLLLAAVVTYCFGYLMFYIGSLRASRTLHKQLITSVLGTTLRWLDMTPTSRVITRCTQDIRAVDGPVFTSLGNLLEITISMLIKFVAVVVFTPIFVIPGVVVAVLGGWIGQIYMKAQLSVKREMSNAKSPVLGHFGAAIAGIVSIRAYSAQSSFRTESLSRIDRYTKAGRTFYNLNRWICVRIDALGGFFAAALAGYLVYGQQLSSASNTGFSLTMAVGFSGMILWWVRILNQFEVDGNSLERIQQYVTIEQEPKPTESGVPPAYWPSSGNLRVEKLSARYSADGPKVLHDISFDIKSGERVGIVGRTGSGKSSLTLSLLRCIPTEGKVYFDGLPVDSMNLDALRSKITIIPQVPELLSGTLRQNLDPFSQHDDAALNDALRHAGLFSLQNEDDEGRITLDSPISSGGGNLSVGQRQILALARAILRQSKLLILDEATSAIDYKTDTVIQSSLRHQLSGDVTIITIAHRLQTIMDADKIMVLDAGRIAEFGSPSELLKNEKGMLRSLVDESNDKFALYAMASGEKTL</sequence>